<proteinExistence type="predicted"/>
<name>A0A1Y3XNY4_9ACTN</name>
<evidence type="ECO:0008006" key="3">
    <source>
        <dbReference type="Google" id="ProtNLM"/>
    </source>
</evidence>
<comment type="caution">
    <text evidence="1">The sequence shown here is derived from an EMBL/GenBank/DDBJ whole genome shotgun (WGS) entry which is preliminary data.</text>
</comment>
<dbReference type="RefSeq" id="WP_019239640.1">
    <property type="nucleotide sequence ID" value="NZ_CABKRW010000056.1"/>
</dbReference>
<reference evidence="2" key="1">
    <citation type="submission" date="2017-04" db="EMBL/GenBank/DDBJ databases">
        <title>Function of individual gut microbiota members based on whole genome sequencing of pure cultures obtained from chicken caecum.</title>
        <authorList>
            <person name="Medvecky M."/>
            <person name="Cejkova D."/>
            <person name="Polansky O."/>
            <person name="Karasova D."/>
            <person name="Kubasova T."/>
            <person name="Cizek A."/>
            <person name="Rychlik I."/>
        </authorList>
    </citation>
    <scope>NUCLEOTIDE SEQUENCE [LARGE SCALE GENOMIC DNA]</scope>
    <source>
        <strain evidence="2">An5</strain>
    </source>
</reference>
<dbReference type="AlphaFoldDB" id="A0A1Y3XNY4"/>
<dbReference type="OrthoDB" id="9805176at2"/>
<dbReference type="InterPro" id="IPR026002">
    <property type="entry name" value="ATC_hydrolase-like"/>
</dbReference>
<gene>
    <name evidence="1" type="ORF">B5G02_07715</name>
</gene>
<dbReference type="Pfam" id="PF14196">
    <property type="entry name" value="ATC_hydrolase"/>
    <property type="match status" value="1"/>
</dbReference>
<sequence>MSKDANPTRPSPEDVPLIVRREIEARAIAPIYEAFVRELGRERADAIVEEAVAELGTAAGEALAAEVPEGTSPLAYYHDVAIPRFSAGDAMEWGRIELDEEAGTLAMDAVRCEFAEMYRRLGLEHLGTLLSCRRDPYLFRGLCPCLELTRTETLMEGGARCDFRIQSV</sequence>
<accession>A0A1Y3XNY4</accession>
<dbReference type="EMBL" id="NFIE01000017">
    <property type="protein sequence ID" value="OUN87225.1"/>
    <property type="molecule type" value="Genomic_DNA"/>
</dbReference>
<evidence type="ECO:0000313" key="2">
    <source>
        <dbReference type="Proteomes" id="UP000195781"/>
    </source>
</evidence>
<dbReference type="Proteomes" id="UP000195781">
    <property type="component" value="Unassembled WGS sequence"/>
</dbReference>
<keyword evidence="2" id="KW-1185">Reference proteome</keyword>
<evidence type="ECO:0000313" key="1">
    <source>
        <dbReference type="EMBL" id="OUN87225.1"/>
    </source>
</evidence>
<organism evidence="1 2">
    <name type="scientific">[Collinsella] massiliensis</name>
    <dbReference type="NCBI Taxonomy" id="1232426"/>
    <lineage>
        <taxon>Bacteria</taxon>
        <taxon>Bacillati</taxon>
        <taxon>Actinomycetota</taxon>
        <taxon>Coriobacteriia</taxon>
        <taxon>Coriobacteriales</taxon>
        <taxon>Coriobacteriaceae</taxon>
        <taxon>Enorma</taxon>
    </lineage>
</organism>
<protein>
    <recommendedName>
        <fullName evidence="3">2-amino-thiazoline-4-carboxylic acid hydrolase</fullName>
    </recommendedName>
</protein>